<feature type="domain" description="CobW C-terminal" evidence="1">
    <location>
        <begin position="276"/>
        <end position="366"/>
    </location>
</feature>
<evidence type="ECO:0000259" key="1">
    <source>
        <dbReference type="SMART" id="SM00833"/>
    </source>
</evidence>
<dbReference type="STRING" id="369723.Strop_4161"/>
<dbReference type="PANTHER" id="PTHR43603:SF1">
    <property type="entry name" value="ZINC-REGULATED GTPASE METALLOPROTEIN ACTIVATOR 1"/>
    <property type="match status" value="1"/>
</dbReference>
<evidence type="ECO:0000313" key="3">
    <source>
        <dbReference type="Proteomes" id="UP000000235"/>
    </source>
</evidence>
<dbReference type="Proteomes" id="UP000000235">
    <property type="component" value="Chromosome"/>
</dbReference>
<reference evidence="3" key="1">
    <citation type="journal article" date="2007" name="Proc. Natl. Acad. Sci. U.S.A.">
        <title>Genome sequencing reveals complex secondary metabolome in the marine actinomycete Salinispora tropica.</title>
        <authorList>
            <person name="Udwary D.W."/>
            <person name="Zeigler L."/>
            <person name="Asolkar R.N."/>
            <person name="Singan V."/>
            <person name="Lapidus A."/>
            <person name="Fenical W."/>
            <person name="Jensen P.R."/>
            <person name="Moore B.S."/>
        </authorList>
    </citation>
    <scope>NUCLEOTIDE SEQUENCE [LARGE SCALE GENOMIC DNA]</scope>
    <source>
        <strain evidence="3">ATCC BAA-916 / DSM 44818 / CNB-440</strain>
    </source>
</reference>
<dbReference type="InterPro" id="IPR027417">
    <property type="entry name" value="P-loop_NTPase"/>
</dbReference>
<accession>A4XCD3</accession>
<organism evidence="2 3">
    <name type="scientific">Salinispora tropica (strain ATCC BAA-916 / DSM 44818 / JCM 13857 / NBRC 105044 / CNB-440)</name>
    <dbReference type="NCBI Taxonomy" id="369723"/>
    <lineage>
        <taxon>Bacteria</taxon>
        <taxon>Bacillati</taxon>
        <taxon>Actinomycetota</taxon>
        <taxon>Actinomycetes</taxon>
        <taxon>Micromonosporales</taxon>
        <taxon>Micromonosporaceae</taxon>
        <taxon>Salinispora</taxon>
    </lineage>
</organism>
<dbReference type="InterPro" id="IPR051927">
    <property type="entry name" value="Zn_Chap_cDPG_Synth"/>
</dbReference>
<keyword evidence="3" id="KW-1185">Reference proteome</keyword>
<protein>
    <submittedName>
        <fullName evidence="2">Cobalamin synthesis CobW domain protein</fullName>
    </submittedName>
</protein>
<dbReference type="Gene3D" id="3.40.50.300">
    <property type="entry name" value="P-loop containing nucleotide triphosphate hydrolases"/>
    <property type="match status" value="1"/>
</dbReference>
<dbReference type="SMART" id="SM00833">
    <property type="entry name" value="CobW_C"/>
    <property type="match status" value="1"/>
</dbReference>
<dbReference type="InterPro" id="IPR003495">
    <property type="entry name" value="CobW/HypB/UreG_nucleotide-bd"/>
</dbReference>
<dbReference type="EMBL" id="CP000667">
    <property type="protein sequence ID" value="ABP56590.1"/>
    <property type="molecule type" value="Genomic_DNA"/>
</dbReference>
<dbReference type="eggNOG" id="COG0523">
    <property type="taxonomic scope" value="Bacteria"/>
</dbReference>
<dbReference type="KEGG" id="stp:Strop_4161"/>
<dbReference type="AlphaFoldDB" id="A4XCD3"/>
<dbReference type="InterPro" id="IPR011629">
    <property type="entry name" value="CobW-like_C"/>
</dbReference>
<gene>
    <name evidence="2" type="ordered locus">Strop_4161</name>
</gene>
<evidence type="ECO:0000313" key="2">
    <source>
        <dbReference type="EMBL" id="ABP56590.1"/>
    </source>
</evidence>
<sequence>MDDVRVSGAGQPVVERPFPRPREPRCIRVTDKVRPRLSRRRVPVVLVSGVQESAMLAASMSLQLGLPQAVSVRHTIDVGRQVLTRVVSDLTGILEHEEISLAHACVSCAIREDIVPTLERLAARGNWKSIVACLPIAAEAVQVCRVVCWAPRNAPHVAIAAVVTALDGTTFVDDLLGDDLLDERGVATAEDDHRGVAEVASAMVEYADLVSLTCEPDPDEVALVRALARPRVPVVTDPSALDAVALTTGTRHHESAEHWVSTVRRGPLPPLGPSGVWRLDLQSDRSFHPVRLHDEMVNLGGGPRRSRGCFWVPTRPDAVCVWDGAGGQARIGSGRTWNRGQPVTRITVVGLDDRSAEIVHAFHRCLLTDQELATRGRVWNEPWDGLEPWLGPITRVA</sequence>
<dbReference type="HOGENOM" id="CLU_017452_2_2_11"/>
<dbReference type="Pfam" id="PF07683">
    <property type="entry name" value="CobW_C"/>
    <property type="match status" value="1"/>
</dbReference>
<proteinExistence type="predicted"/>
<dbReference type="SUPFAM" id="SSF90002">
    <property type="entry name" value="Hypothetical protein YjiA, C-terminal domain"/>
    <property type="match status" value="1"/>
</dbReference>
<name>A4XCD3_SALTO</name>
<dbReference type="PANTHER" id="PTHR43603">
    <property type="entry name" value="COBW DOMAIN-CONTAINING PROTEIN DDB_G0274527"/>
    <property type="match status" value="1"/>
</dbReference>
<dbReference type="Pfam" id="PF02492">
    <property type="entry name" value="cobW"/>
    <property type="match status" value="1"/>
</dbReference>